<proteinExistence type="predicted"/>
<evidence type="ECO:0000259" key="5">
    <source>
        <dbReference type="Pfam" id="PF01180"/>
    </source>
</evidence>
<feature type="domain" description="Dihydroorotate dehydrogenase catalytic" evidence="5">
    <location>
        <begin position="66"/>
        <end position="110"/>
    </location>
</feature>
<dbReference type="NCBIfam" id="TIGR00126">
    <property type="entry name" value="deoC"/>
    <property type="match status" value="1"/>
</dbReference>
<dbReference type="GO" id="GO:0016627">
    <property type="term" value="F:oxidoreductase activity, acting on the CH-CH group of donors"/>
    <property type="evidence" value="ECO:0007669"/>
    <property type="project" value="InterPro"/>
</dbReference>
<dbReference type="InterPro" id="IPR002915">
    <property type="entry name" value="DeoC/FbaB/LacD_aldolase"/>
</dbReference>
<dbReference type="GO" id="GO:0005737">
    <property type="term" value="C:cytoplasm"/>
    <property type="evidence" value="ECO:0007669"/>
    <property type="project" value="InterPro"/>
</dbReference>
<dbReference type="InterPro" id="IPR013785">
    <property type="entry name" value="Aldolase_TIM"/>
</dbReference>
<dbReference type="PANTHER" id="PTHR10889:SF1">
    <property type="entry name" value="DEOXYRIBOSE-PHOSPHATE ALDOLASE"/>
    <property type="match status" value="1"/>
</dbReference>
<sequence length="124" mass="13714">MGYVEEEMKRIVEACNERGVVSKVIFETCYLTDEEKRKLCEVSLKIKPTYIKTSTGFGTHGATAEDVKLMKACVGDHIKIKASGGVRSMEDVLAMIEAGASRIETSSGVKIVEEYKALSKNRFD</sequence>
<evidence type="ECO:0000313" key="7">
    <source>
        <dbReference type="Proteomes" id="UP000198304"/>
    </source>
</evidence>
<dbReference type="InterPro" id="IPR005720">
    <property type="entry name" value="Dihydroorotate_DH_cat"/>
</dbReference>
<keyword evidence="2" id="KW-0560">Oxidoreductase</keyword>
<accession>A0A239D050</accession>
<protein>
    <recommendedName>
        <fullName evidence="4">Deoxyribose-phosphate aldolase</fullName>
        <ecNumber evidence="4">4.1.2.4</ecNumber>
    </recommendedName>
</protein>
<name>A0A239D050_9FIRM</name>
<dbReference type="GO" id="GO:0016052">
    <property type="term" value="P:carbohydrate catabolic process"/>
    <property type="evidence" value="ECO:0007669"/>
    <property type="project" value="TreeGrafter"/>
</dbReference>
<dbReference type="Proteomes" id="UP000198304">
    <property type="component" value="Unassembled WGS sequence"/>
</dbReference>
<organism evidence="6 7">
    <name type="scientific">Anaerovirgula multivorans</name>
    <dbReference type="NCBI Taxonomy" id="312168"/>
    <lineage>
        <taxon>Bacteria</taxon>
        <taxon>Bacillati</taxon>
        <taxon>Bacillota</taxon>
        <taxon>Clostridia</taxon>
        <taxon>Peptostreptococcales</taxon>
        <taxon>Natronincolaceae</taxon>
        <taxon>Anaerovirgula</taxon>
    </lineage>
</organism>
<dbReference type="SUPFAM" id="SSF51569">
    <property type="entry name" value="Aldolase"/>
    <property type="match status" value="1"/>
</dbReference>
<reference evidence="6 7" key="1">
    <citation type="submission" date="2017-06" db="EMBL/GenBank/DDBJ databases">
        <authorList>
            <person name="Kim H.J."/>
            <person name="Triplett B.A."/>
        </authorList>
    </citation>
    <scope>NUCLEOTIDE SEQUENCE [LARGE SCALE GENOMIC DNA]</scope>
    <source>
        <strain evidence="6 7">SCA</strain>
    </source>
</reference>
<evidence type="ECO:0000256" key="1">
    <source>
        <dbReference type="ARBA" id="ARBA00022490"/>
    </source>
</evidence>
<evidence type="ECO:0000256" key="3">
    <source>
        <dbReference type="ARBA" id="ARBA00023270"/>
    </source>
</evidence>
<keyword evidence="3" id="KW-0704">Schiff base</keyword>
<dbReference type="InterPro" id="IPR011343">
    <property type="entry name" value="DeoC"/>
</dbReference>
<keyword evidence="1" id="KW-0963">Cytoplasm</keyword>
<dbReference type="GO" id="GO:0009264">
    <property type="term" value="P:deoxyribonucleotide catabolic process"/>
    <property type="evidence" value="ECO:0007669"/>
    <property type="project" value="UniProtKB-UniRule"/>
</dbReference>
<dbReference type="GO" id="GO:0004139">
    <property type="term" value="F:deoxyribose-phosphate aldolase activity"/>
    <property type="evidence" value="ECO:0007669"/>
    <property type="project" value="UniProtKB-UniRule"/>
</dbReference>
<dbReference type="Gene3D" id="3.20.20.70">
    <property type="entry name" value="Aldolase class I"/>
    <property type="match status" value="1"/>
</dbReference>
<dbReference type="PANTHER" id="PTHR10889">
    <property type="entry name" value="DEOXYRIBOSE-PHOSPHATE ALDOLASE"/>
    <property type="match status" value="1"/>
</dbReference>
<keyword evidence="7" id="KW-1185">Reference proteome</keyword>
<evidence type="ECO:0000256" key="2">
    <source>
        <dbReference type="ARBA" id="ARBA00023002"/>
    </source>
</evidence>
<evidence type="ECO:0000313" key="6">
    <source>
        <dbReference type="EMBL" id="SNS25835.1"/>
    </source>
</evidence>
<dbReference type="AlphaFoldDB" id="A0A239D050"/>
<evidence type="ECO:0000256" key="4">
    <source>
        <dbReference type="NCBIfam" id="TIGR00126"/>
    </source>
</evidence>
<dbReference type="EMBL" id="FZOJ01000006">
    <property type="protein sequence ID" value="SNS25835.1"/>
    <property type="molecule type" value="Genomic_DNA"/>
</dbReference>
<dbReference type="EC" id="4.1.2.4" evidence="4"/>
<dbReference type="SMART" id="SM01133">
    <property type="entry name" value="DeoC"/>
    <property type="match status" value="1"/>
</dbReference>
<dbReference type="Pfam" id="PF01180">
    <property type="entry name" value="DHO_dh"/>
    <property type="match status" value="1"/>
</dbReference>
<gene>
    <name evidence="6" type="ORF">SAMN05446037_1006261</name>
</gene>